<feature type="compositionally biased region" description="Low complexity" evidence="8">
    <location>
        <begin position="85"/>
        <end position="99"/>
    </location>
</feature>
<proteinExistence type="predicted"/>
<feature type="domain" description="C2H2-type" evidence="9">
    <location>
        <begin position="244"/>
        <end position="271"/>
    </location>
</feature>
<dbReference type="CDD" id="cd12148">
    <property type="entry name" value="fungal_TF_MHR"/>
    <property type="match status" value="1"/>
</dbReference>
<feature type="region of interest" description="Disordered" evidence="8">
    <location>
        <begin position="773"/>
        <end position="794"/>
    </location>
</feature>
<comment type="caution">
    <text evidence="10">The sequence shown here is derived from an EMBL/GenBank/DDBJ whole genome shotgun (WGS) entry which is preliminary data.</text>
</comment>
<dbReference type="GO" id="GO:0005634">
    <property type="term" value="C:nucleus"/>
    <property type="evidence" value="ECO:0007669"/>
    <property type="project" value="UniProtKB-SubCell"/>
</dbReference>
<organism evidence="10 11">
    <name type="scientific">Chaetomium strumarium</name>
    <dbReference type="NCBI Taxonomy" id="1170767"/>
    <lineage>
        <taxon>Eukaryota</taxon>
        <taxon>Fungi</taxon>
        <taxon>Dikarya</taxon>
        <taxon>Ascomycota</taxon>
        <taxon>Pezizomycotina</taxon>
        <taxon>Sordariomycetes</taxon>
        <taxon>Sordariomycetidae</taxon>
        <taxon>Sordariales</taxon>
        <taxon>Chaetomiaceae</taxon>
        <taxon>Chaetomium</taxon>
    </lineage>
</organism>
<evidence type="ECO:0000313" key="11">
    <source>
        <dbReference type="Proteomes" id="UP001273166"/>
    </source>
</evidence>
<feature type="region of interest" description="Disordered" evidence="8">
    <location>
        <begin position="174"/>
        <end position="237"/>
    </location>
</feature>
<dbReference type="SMART" id="SM00355">
    <property type="entry name" value="ZnF_C2H2"/>
    <property type="match status" value="2"/>
</dbReference>
<dbReference type="RefSeq" id="XP_062722419.1">
    <property type="nucleotide sequence ID" value="XM_062870298.1"/>
</dbReference>
<keyword evidence="2" id="KW-0479">Metal-binding</keyword>
<dbReference type="EMBL" id="JAUDZG010000003">
    <property type="protein sequence ID" value="KAK3306639.1"/>
    <property type="molecule type" value="Genomic_DNA"/>
</dbReference>
<dbReference type="Pfam" id="PF04082">
    <property type="entry name" value="Fungal_trans"/>
    <property type="match status" value="1"/>
</dbReference>
<keyword evidence="6" id="KW-0539">Nucleus</keyword>
<reference evidence="10" key="1">
    <citation type="journal article" date="2023" name="Mol. Phylogenet. Evol.">
        <title>Genome-scale phylogeny and comparative genomics of the fungal order Sordariales.</title>
        <authorList>
            <person name="Hensen N."/>
            <person name="Bonometti L."/>
            <person name="Westerberg I."/>
            <person name="Brannstrom I.O."/>
            <person name="Guillou S."/>
            <person name="Cros-Aarteil S."/>
            <person name="Calhoun S."/>
            <person name="Haridas S."/>
            <person name="Kuo A."/>
            <person name="Mondo S."/>
            <person name="Pangilinan J."/>
            <person name="Riley R."/>
            <person name="LaButti K."/>
            <person name="Andreopoulos B."/>
            <person name="Lipzen A."/>
            <person name="Chen C."/>
            <person name="Yan M."/>
            <person name="Daum C."/>
            <person name="Ng V."/>
            <person name="Clum A."/>
            <person name="Steindorff A."/>
            <person name="Ohm R.A."/>
            <person name="Martin F."/>
            <person name="Silar P."/>
            <person name="Natvig D.O."/>
            <person name="Lalanne C."/>
            <person name="Gautier V."/>
            <person name="Ament-Velasquez S.L."/>
            <person name="Kruys A."/>
            <person name="Hutchinson M.I."/>
            <person name="Powell A.J."/>
            <person name="Barry K."/>
            <person name="Miller A.N."/>
            <person name="Grigoriev I.V."/>
            <person name="Debuchy R."/>
            <person name="Gladieux P."/>
            <person name="Hiltunen Thoren M."/>
            <person name="Johannesson H."/>
        </authorList>
    </citation>
    <scope>NUCLEOTIDE SEQUENCE</scope>
    <source>
        <strain evidence="10">CBS 333.67</strain>
    </source>
</reference>
<sequence>MEGLPDTSANDVNTTVSSYPSSLAASPHLSHQQQVQQQQQPLRQHQQQQQQQHIQPQSSAAPPHTLPPLQPGNTVMQQPSYGSYPRTSAAPSSSSAMASYPPPPPQNASRGGTYPTMMGNNAYPQQPYPGASSSMMPQSTTAVSHPQPIAPAPATAGGRAPPMLRPMPAGGVMSQPGMNSPYGQSPLMPQPSVLPPDSEPPTHVVGSQGRRGILPSAPGRPAPPAAGSAQAKNQIPQKDADGKFPCPHCTKTYLHAKHLKRHLLRHTGDRPYMCVLCHDTFSRSDILKRHFIKCSVRRGNPTGASHLSHPQAHVKKNAAAQQKAMGSEGDVNHMNGMGNMPADGMVHPFGLIPASDGMSNVANDQSQLSRSSSMNRIADDANRDRRSMTASVMGASTRPSSFEQTYNGNEVTNNMTANINPQLANYSMPQNQNGMPMFGGSGSTDWSQMFQAGAHSSNVDTITPNTGQGQMQTVTKTELNPSSARAVDIPGDTPSHSLSFPSWGMPSSYPNAYQQLSNKITAFLRSAPAAANIDLVNLLDFYFHADNVRNFLENYTHFHAHLSVLHLPTFRALEAHVGLVAAMCCVGACYSDRIPAANIREVMDLLKAALEGSSRMFASLLQVGAPEVGYDWDSFGSKRTDLEELQAIMLTQNLLTWHGTPMQREKARRTFPLIASSARKAGLLHLSANASLHSPVHQPAFSLQSASISQFNWHVWVEQEKRIRTMYMILVYDVALGLYFNTGPEFDPLEVRLPLPADDAAWDAQDANECADALSLRGPEAAKNRNPDGTRRSNQPEMHLVVKALLDNNYRIQPGSTNLFGKFIMIHALLSMIRRAQLEGGSAILRRATTPLPAHAWFVGTQCSSSATNSGRSTPVDIGANLIDTQTARAFLTALDKFKSNWDHDMATQFPPSMAINPRRYGFTRDAIHFYWLATYLLKNTRTTDLQMAPDQRFAYVIHLLKSVRQWVLTDGASRGEELGSVGDIDASYGATDVTLDMTQLFRPLSNSGRSPVFAAAQTGTMQHQQ</sequence>
<feature type="compositionally biased region" description="Polar residues" evidence="8">
    <location>
        <begin position="71"/>
        <end position="81"/>
    </location>
</feature>
<dbReference type="PROSITE" id="PS50157">
    <property type="entry name" value="ZINC_FINGER_C2H2_2"/>
    <property type="match status" value="1"/>
</dbReference>
<dbReference type="PANTHER" id="PTHR40626:SF12">
    <property type="entry name" value="RFEC"/>
    <property type="match status" value="1"/>
</dbReference>
<dbReference type="GO" id="GO:0000785">
    <property type="term" value="C:chromatin"/>
    <property type="evidence" value="ECO:0007669"/>
    <property type="project" value="TreeGrafter"/>
</dbReference>
<reference evidence="10" key="2">
    <citation type="submission" date="2023-06" db="EMBL/GenBank/DDBJ databases">
        <authorList>
            <consortium name="Lawrence Berkeley National Laboratory"/>
            <person name="Mondo S.J."/>
            <person name="Hensen N."/>
            <person name="Bonometti L."/>
            <person name="Westerberg I."/>
            <person name="Brannstrom I.O."/>
            <person name="Guillou S."/>
            <person name="Cros-Aarteil S."/>
            <person name="Calhoun S."/>
            <person name="Haridas S."/>
            <person name="Kuo A."/>
            <person name="Pangilinan J."/>
            <person name="Riley R."/>
            <person name="Labutti K."/>
            <person name="Andreopoulos B."/>
            <person name="Lipzen A."/>
            <person name="Chen C."/>
            <person name="Yanf M."/>
            <person name="Daum C."/>
            <person name="Ng V."/>
            <person name="Clum A."/>
            <person name="Steindorff A."/>
            <person name="Ohm R."/>
            <person name="Martin F."/>
            <person name="Silar P."/>
            <person name="Natvig D."/>
            <person name="Lalanne C."/>
            <person name="Gautier V."/>
            <person name="Ament-Velasquez S.L."/>
            <person name="Kruys A."/>
            <person name="Hutchinson M.I."/>
            <person name="Powell A.J."/>
            <person name="Barry K."/>
            <person name="Miller A.N."/>
            <person name="Grigoriev I.V."/>
            <person name="Debuchy R."/>
            <person name="Gladieux P."/>
            <person name="Thoren M.H."/>
            <person name="Johannesson H."/>
        </authorList>
    </citation>
    <scope>NUCLEOTIDE SEQUENCE</scope>
    <source>
        <strain evidence="10">CBS 333.67</strain>
    </source>
</reference>
<comment type="subcellular location">
    <subcellularLocation>
        <location evidence="1">Nucleus</location>
    </subcellularLocation>
</comment>
<dbReference type="PANTHER" id="PTHR40626">
    <property type="entry name" value="MIP31509P"/>
    <property type="match status" value="1"/>
</dbReference>
<dbReference type="InterPro" id="IPR051059">
    <property type="entry name" value="VerF-like"/>
</dbReference>
<dbReference type="GO" id="GO:0000981">
    <property type="term" value="F:DNA-binding transcription factor activity, RNA polymerase II-specific"/>
    <property type="evidence" value="ECO:0007669"/>
    <property type="project" value="InterPro"/>
</dbReference>
<accession>A0AAJ0GV39</accession>
<dbReference type="AlphaFoldDB" id="A0AAJ0GV39"/>
<feature type="compositionally biased region" description="Low complexity" evidence="8">
    <location>
        <begin position="26"/>
        <end position="59"/>
    </location>
</feature>
<dbReference type="InterPro" id="IPR007219">
    <property type="entry name" value="XnlR_reg_dom"/>
</dbReference>
<feature type="region of interest" description="Disordered" evidence="8">
    <location>
        <begin position="382"/>
        <end position="404"/>
    </location>
</feature>
<keyword evidence="5" id="KW-0862">Zinc</keyword>
<dbReference type="SUPFAM" id="SSF57667">
    <property type="entry name" value="beta-beta-alpha zinc fingers"/>
    <property type="match status" value="1"/>
</dbReference>
<protein>
    <recommendedName>
        <fullName evidence="9">C2H2-type domain-containing protein</fullName>
    </recommendedName>
</protein>
<dbReference type="InterPro" id="IPR013087">
    <property type="entry name" value="Znf_C2H2_type"/>
</dbReference>
<evidence type="ECO:0000256" key="8">
    <source>
        <dbReference type="SAM" id="MobiDB-lite"/>
    </source>
</evidence>
<feature type="region of interest" description="Disordered" evidence="8">
    <location>
        <begin position="1"/>
        <end position="146"/>
    </location>
</feature>
<dbReference type="Gene3D" id="3.30.160.60">
    <property type="entry name" value="Classic Zinc Finger"/>
    <property type="match status" value="2"/>
</dbReference>
<dbReference type="PROSITE" id="PS00028">
    <property type="entry name" value="ZINC_FINGER_C2H2_1"/>
    <property type="match status" value="1"/>
</dbReference>
<feature type="compositionally biased region" description="Polar residues" evidence="8">
    <location>
        <begin position="7"/>
        <end position="24"/>
    </location>
</feature>
<name>A0AAJ0GV39_9PEZI</name>
<dbReference type="InterPro" id="IPR036236">
    <property type="entry name" value="Znf_C2H2_sf"/>
</dbReference>
<evidence type="ECO:0000256" key="3">
    <source>
        <dbReference type="ARBA" id="ARBA00022737"/>
    </source>
</evidence>
<evidence type="ECO:0000259" key="9">
    <source>
        <dbReference type="PROSITE" id="PS50157"/>
    </source>
</evidence>
<evidence type="ECO:0000256" key="6">
    <source>
        <dbReference type="ARBA" id="ARBA00023242"/>
    </source>
</evidence>
<evidence type="ECO:0000256" key="1">
    <source>
        <dbReference type="ARBA" id="ARBA00004123"/>
    </source>
</evidence>
<dbReference type="GeneID" id="87889127"/>
<feature type="compositionally biased region" description="Polar residues" evidence="8">
    <location>
        <begin position="131"/>
        <end position="144"/>
    </location>
</feature>
<dbReference type="GO" id="GO:0006351">
    <property type="term" value="P:DNA-templated transcription"/>
    <property type="evidence" value="ECO:0007669"/>
    <property type="project" value="InterPro"/>
</dbReference>
<dbReference type="Proteomes" id="UP001273166">
    <property type="component" value="Unassembled WGS sequence"/>
</dbReference>
<feature type="compositionally biased region" description="Pro residues" evidence="8">
    <location>
        <begin position="188"/>
        <end position="199"/>
    </location>
</feature>
<feature type="compositionally biased region" description="Basic and acidic residues" evidence="8">
    <location>
        <begin position="780"/>
        <end position="791"/>
    </location>
</feature>
<evidence type="ECO:0000313" key="10">
    <source>
        <dbReference type="EMBL" id="KAK3306639.1"/>
    </source>
</evidence>
<keyword evidence="4 7" id="KW-0863">Zinc-finger</keyword>
<evidence type="ECO:0000256" key="5">
    <source>
        <dbReference type="ARBA" id="ARBA00022833"/>
    </source>
</evidence>
<dbReference type="GO" id="GO:0008270">
    <property type="term" value="F:zinc ion binding"/>
    <property type="evidence" value="ECO:0007669"/>
    <property type="project" value="UniProtKB-KW"/>
</dbReference>
<keyword evidence="3" id="KW-0677">Repeat</keyword>
<dbReference type="GO" id="GO:0000978">
    <property type="term" value="F:RNA polymerase II cis-regulatory region sequence-specific DNA binding"/>
    <property type="evidence" value="ECO:0007669"/>
    <property type="project" value="InterPro"/>
</dbReference>
<evidence type="ECO:0000256" key="7">
    <source>
        <dbReference type="PROSITE-ProRule" id="PRU00042"/>
    </source>
</evidence>
<evidence type="ECO:0000256" key="2">
    <source>
        <dbReference type="ARBA" id="ARBA00022723"/>
    </source>
</evidence>
<keyword evidence="11" id="KW-1185">Reference proteome</keyword>
<gene>
    <name evidence="10" type="ORF">B0T15DRAFT_552602</name>
</gene>
<evidence type="ECO:0000256" key="4">
    <source>
        <dbReference type="ARBA" id="ARBA00022771"/>
    </source>
</evidence>